<proteinExistence type="predicted"/>
<evidence type="ECO:0000256" key="1">
    <source>
        <dbReference type="SAM" id="MobiDB-lite"/>
    </source>
</evidence>
<organism evidence="2 3">
    <name type="scientific">Serratia marcescens</name>
    <dbReference type="NCBI Taxonomy" id="615"/>
    <lineage>
        <taxon>Bacteria</taxon>
        <taxon>Pseudomonadati</taxon>
        <taxon>Pseudomonadota</taxon>
        <taxon>Gammaproteobacteria</taxon>
        <taxon>Enterobacterales</taxon>
        <taxon>Yersiniaceae</taxon>
        <taxon>Serratia</taxon>
    </lineage>
</organism>
<sequence length="140" mass="14607">MSNRVVIDGDALKFIPKFGAITITPPPQPRISGSGEAGIEGKKICIVGDEKQVSFTVDYIKPPFVASPGKGTLTIKQLASDQQAEFATAPAPMIVVGSQFTTQFQPTAPAQDPQGKPDTDLSPVTGVGTFINSQSFVTAG</sequence>
<evidence type="ECO:0000313" key="2">
    <source>
        <dbReference type="EMBL" id="OKB66603.1"/>
    </source>
</evidence>
<dbReference type="OrthoDB" id="5518630at2"/>
<dbReference type="InterPro" id="IPR045362">
    <property type="entry name" value="CIS_spike_tip"/>
</dbReference>
<dbReference type="Proteomes" id="UP000185770">
    <property type="component" value="Unassembled WGS sequence"/>
</dbReference>
<comment type="caution">
    <text evidence="2">The sequence shown here is derived from an EMBL/GenBank/DDBJ whole genome shotgun (WGS) entry which is preliminary data.</text>
</comment>
<evidence type="ECO:0000313" key="3">
    <source>
        <dbReference type="Proteomes" id="UP000185770"/>
    </source>
</evidence>
<protein>
    <submittedName>
        <fullName evidence="2">Uncharacterized protein</fullName>
    </submittedName>
</protein>
<dbReference type="EMBL" id="MJAO01000010">
    <property type="protein sequence ID" value="OKB66603.1"/>
    <property type="molecule type" value="Genomic_DNA"/>
</dbReference>
<reference evidence="2 3" key="1">
    <citation type="submission" date="2016-09" db="EMBL/GenBank/DDBJ databases">
        <title>Serratia marcescens MSU-97 and epiphytic antimycotic-producing bacteria.</title>
        <authorList>
            <person name="Matilla M.A."/>
        </authorList>
    </citation>
    <scope>NUCLEOTIDE SEQUENCE [LARGE SCALE GENOMIC DNA]</scope>
    <source>
        <strain evidence="2 3">MSU-97</strain>
    </source>
</reference>
<feature type="region of interest" description="Disordered" evidence="1">
    <location>
        <begin position="105"/>
        <end position="125"/>
    </location>
</feature>
<gene>
    <name evidence="2" type="ORF">BHU62_12100</name>
</gene>
<name>A0A1Q4P0E9_SERMA</name>
<dbReference type="RefSeq" id="WP_073532273.1">
    <property type="nucleotide sequence ID" value="NZ_MJAO01000010.1"/>
</dbReference>
<dbReference type="Pfam" id="PF19267">
    <property type="entry name" value="CIS_spike_tip"/>
    <property type="match status" value="1"/>
</dbReference>
<accession>A0A1Q4P0E9</accession>
<dbReference type="AlphaFoldDB" id="A0A1Q4P0E9"/>